<gene>
    <name evidence="1" type="ORF">OESDEN_21959</name>
</gene>
<evidence type="ECO:0000313" key="2">
    <source>
        <dbReference type="Proteomes" id="UP000053660"/>
    </source>
</evidence>
<keyword evidence="2" id="KW-1185">Reference proteome</keyword>
<dbReference type="AlphaFoldDB" id="A0A0B1S5A4"/>
<organism evidence="1 2">
    <name type="scientific">Oesophagostomum dentatum</name>
    <name type="common">Nodular worm</name>
    <dbReference type="NCBI Taxonomy" id="61180"/>
    <lineage>
        <taxon>Eukaryota</taxon>
        <taxon>Metazoa</taxon>
        <taxon>Ecdysozoa</taxon>
        <taxon>Nematoda</taxon>
        <taxon>Chromadorea</taxon>
        <taxon>Rhabditida</taxon>
        <taxon>Rhabditina</taxon>
        <taxon>Rhabditomorpha</taxon>
        <taxon>Strongyloidea</taxon>
        <taxon>Strongylidae</taxon>
        <taxon>Oesophagostomum</taxon>
    </lineage>
</organism>
<accession>A0A0B1S5A4</accession>
<sequence>MHFHIIRIRHIRVSLVCLLPRQTPGRKDKEQCHRRTNRRGMHFFVMSL</sequence>
<dbReference type="EMBL" id="KN609792">
    <property type="protein sequence ID" value="KHJ78420.1"/>
    <property type="molecule type" value="Genomic_DNA"/>
</dbReference>
<name>A0A0B1S5A4_OESDE</name>
<protein>
    <submittedName>
        <fullName evidence="1">Uncharacterized protein</fullName>
    </submittedName>
</protein>
<dbReference type="Proteomes" id="UP000053660">
    <property type="component" value="Unassembled WGS sequence"/>
</dbReference>
<reference evidence="1 2" key="1">
    <citation type="submission" date="2014-03" db="EMBL/GenBank/DDBJ databases">
        <title>Draft genome of the hookworm Oesophagostomum dentatum.</title>
        <authorList>
            <person name="Mitreva M."/>
        </authorList>
    </citation>
    <scope>NUCLEOTIDE SEQUENCE [LARGE SCALE GENOMIC DNA]</scope>
    <source>
        <strain evidence="1 2">OD-Hann</strain>
    </source>
</reference>
<proteinExistence type="predicted"/>
<evidence type="ECO:0000313" key="1">
    <source>
        <dbReference type="EMBL" id="KHJ78420.1"/>
    </source>
</evidence>